<evidence type="ECO:0000259" key="1">
    <source>
        <dbReference type="Pfam" id="PF01078"/>
    </source>
</evidence>
<evidence type="ECO:0000313" key="3">
    <source>
        <dbReference type="Proteomes" id="UP000230638"/>
    </source>
</evidence>
<dbReference type="InterPro" id="IPR014721">
    <property type="entry name" value="Ribsml_uS5_D2-typ_fold_subgr"/>
</dbReference>
<accession>A0A2H0CUS7</accession>
<comment type="caution">
    <text evidence="2">The sequence shown here is derived from an EMBL/GenBank/DDBJ whole genome shotgun (WGS) entry which is preliminary data.</text>
</comment>
<dbReference type="InterPro" id="IPR045006">
    <property type="entry name" value="CHLI-like"/>
</dbReference>
<dbReference type="InterPro" id="IPR000523">
    <property type="entry name" value="Mg_chelatse_chII-like_cat_dom"/>
</dbReference>
<dbReference type="GO" id="GO:0005524">
    <property type="term" value="F:ATP binding"/>
    <property type="evidence" value="ECO:0007669"/>
    <property type="project" value="InterPro"/>
</dbReference>
<dbReference type="SUPFAM" id="SSF52540">
    <property type="entry name" value="P-loop containing nucleoside triphosphate hydrolases"/>
    <property type="match status" value="1"/>
</dbReference>
<protein>
    <submittedName>
        <fullName evidence="2">Magnesium chelatase</fullName>
    </submittedName>
</protein>
<dbReference type="Pfam" id="PF01078">
    <property type="entry name" value="Mg_chelatase"/>
    <property type="match status" value="1"/>
</dbReference>
<dbReference type="Pfam" id="PF13541">
    <property type="entry name" value="ChlI"/>
    <property type="match status" value="1"/>
</dbReference>
<dbReference type="Gene3D" id="3.30.230.10">
    <property type="match status" value="1"/>
</dbReference>
<dbReference type="InterPro" id="IPR027417">
    <property type="entry name" value="P-loop_NTPase"/>
</dbReference>
<dbReference type="Proteomes" id="UP000230638">
    <property type="component" value="Unassembled WGS sequence"/>
</dbReference>
<dbReference type="AlphaFoldDB" id="A0A2H0CUS7"/>
<dbReference type="EMBL" id="PCTL01000014">
    <property type="protein sequence ID" value="PIP73616.1"/>
    <property type="molecule type" value="Genomic_DNA"/>
</dbReference>
<dbReference type="PANTHER" id="PTHR32039">
    <property type="entry name" value="MAGNESIUM-CHELATASE SUBUNIT CHLI"/>
    <property type="match status" value="1"/>
</dbReference>
<dbReference type="SUPFAM" id="SSF54211">
    <property type="entry name" value="Ribosomal protein S5 domain 2-like"/>
    <property type="match status" value="1"/>
</dbReference>
<dbReference type="PANTHER" id="PTHR32039:SF7">
    <property type="entry name" value="COMPETENCE PROTEIN COMM"/>
    <property type="match status" value="1"/>
</dbReference>
<gene>
    <name evidence="2" type="ORF">COW88_01220</name>
</gene>
<dbReference type="Gene3D" id="3.40.50.300">
    <property type="entry name" value="P-loop containing nucleotide triphosphate hydrolases"/>
    <property type="match status" value="1"/>
</dbReference>
<evidence type="ECO:0000313" key="2">
    <source>
        <dbReference type="EMBL" id="PIP73616.1"/>
    </source>
</evidence>
<organism evidence="2 3">
    <name type="scientific">Candidatus Lloydbacteria bacterium CG22_combo_CG10-13_8_21_14_all_47_15</name>
    <dbReference type="NCBI Taxonomy" id="1974635"/>
    <lineage>
        <taxon>Bacteria</taxon>
        <taxon>Candidatus Lloydiibacteriota</taxon>
    </lineage>
</organism>
<feature type="non-terminal residue" evidence="2">
    <location>
        <position position="320"/>
    </location>
</feature>
<sequence>MSFAKVYAAQPIGLSAEIVPVEVDISRKTLHSFSVVGLPDKAVAESRDRVSAAVKNAGFSSPKAQQSKIVVSLAPADLKKEGPLFDVAIALGYLAASGEISFEPEGRLFLGELSLDGFLRHVKGVLPLVAYAKRAGFREVYVPEEDAEEGAVVEGVSVFGVAHLSDLVRHLDEKAARGTVEGELGEDTLSLTRALVPRRKTDIVPAPRAYTTDFSDIRGQETAKRGLEVAAAGGHNVLLSGPPGTGKTLLAKAFAGILPDLEFDDAFDVTAIHSIAGLLREPLITSPPFRSPHHTASFTAIVGGGSVPRPGEVTLAHKGL</sequence>
<dbReference type="InterPro" id="IPR020568">
    <property type="entry name" value="Ribosomal_Su5_D2-typ_SF"/>
</dbReference>
<proteinExistence type="predicted"/>
<feature type="domain" description="Magnesium chelatase ChlI-like catalytic" evidence="1">
    <location>
        <begin position="213"/>
        <end position="320"/>
    </location>
</feature>
<dbReference type="PRINTS" id="PR00830">
    <property type="entry name" value="ENDOLAPTASE"/>
</dbReference>
<reference evidence="2 3" key="1">
    <citation type="submission" date="2017-09" db="EMBL/GenBank/DDBJ databases">
        <title>Depth-based differentiation of microbial function through sediment-hosted aquifers and enrichment of novel symbionts in the deep terrestrial subsurface.</title>
        <authorList>
            <person name="Probst A.J."/>
            <person name="Ladd B."/>
            <person name="Jarett J.K."/>
            <person name="Geller-Mcgrath D.E."/>
            <person name="Sieber C.M."/>
            <person name="Emerson J.B."/>
            <person name="Anantharaman K."/>
            <person name="Thomas B.C."/>
            <person name="Malmstrom R."/>
            <person name="Stieglmeier M."/>
            <person name="Klingl A."/>
            <person name="Woyke T."/>
            <person name="Ryan C.M."/>
            <person name="Banfield J.F."/>
        </authorList>
    </citation>
    <scope>NUCLEOTIDE SEQUENCE [LARGE SCALE GENOMIC DNA]</scope>
    <source>
        <strain evidence="2">CG22_combo_CG10-13_8_21_14_all_47_15</strain>
    </source>
</reference>
<name>A0A2H0CUS7_9BACT</name>